<dbReference type="GeneID" id="97422032"/>
<organism evidence="2 3">
    <name type="scientific">Pseudarthrobacter oxydans</name>
    <name type="common">Arthrobacter oxydans</name>
    <dbReference type="NCBI Taxonomy" id="1671"/>
    <lineage>
        <taxon>Bacteria</taxon>
        <taxon>Bacillati</taxon>
        <taxon>Actinomycetota</taxon>
        <taxon>Actinomycetes</taxon>
        <taxon>Micrococcales</taxon>
        <taxon>Micrococcaceae</taxon>
        <taxon>Pseudarthrobacter</taxon>
    </lineage>
</organism>
<name>A0AAW8NBS0_PSEOX</name>
<evidence type="ECO:0000313" key="2">
    <source>
        <dbReference type="EMBL" id="MDR7163637.1"/>
    </source>
</evidence>
<proteinExistence type="predicted"/>
<dbReference type="PANTHER" id="PTHR43194">
    <property type="entry name" value="HYDROLASE ALPHA/BETA FOLD FAMILY"/>
    <property type="match status" value="1"/>
</dbReference>
<feature type="domain" description="Serine aminopeptidase S33" evidence="1">
    <location>
        <begin position="63"/>
        <end position="319"/>
    </location>
</feature>
<dbReference type="Proteomes" id="UP001262032">
    <property type="component" value="Unassembled WGS sequence"/>
</dbReference>
<dbReference type="EMBL" id="JAVDWN010000004">
    <property type="protein sequence ID" value="MDR7163637.1"/>
    <property type="molecule type" value="Genomic_DNA"/>
</dbReference>
<dbReference type="RefSeq" id="WP_310110754.1">
    <property type="nucleotide sequence ID" value="NZ_JAVDTN010000004.1"/>
</dbReference>
<dbReference type="InterPro" id="IPR050228">
    <property type="entry name" value="Carboxylesterase_BioH"/>
</dbReference>
<dbReference type="PANTHER" id="PTHR43194:SF2">
    <property type="entry name" value="PEROXISOMAL MEMBRANE PROTEIN LPX1"/>
    <property type="match status" value="1"/>
</dbReference>
<dbReference type="InterPro" id="IPR029058">
    <property type="entry name" value="AB_hydrolase_fold"/>
</dbReference>
<gene>
    <name evidence="2" type="ORF">J2X12_001651</name>
</gene>
<dbReference type="InterPro" id="IPR022742">
    <property type="entry name" value="Hydrolase_4"/>
</dbReference>
<dbReference type="GO" id="GO:0016787">
    <property type="term" value="F:hydrolase activity"/>
    <property type="evidence" value="ECO:0007669"/>
    <property type="project" value="UniProtKB-KW"/>
</dbReference>
<sequence length="343" mass="38148">MTGAQVGRDTDAALWTADILGPRFEQRVLPLAPDDEGDVCATLVRCVAREPAALPTTAEQPAVNAVLYVHGWADYFFQEELAEYLTDAGFPFYAVDLRKFGRSLRPWQTPGFTDDLAVYDEDLAAALGAIREDLKERLGPGVAPTVHVLAHSLGGLITALWADRNPTALGTLILNAPWLELQGSSIIRTIAMHLVDPLSRADPRRPLWLPEMPGYWQSVSSEAHGEWHFDPLWRPRASFPIRAGWAKAVLAGHAAVERRLDIRAPALVLLSHRTRIQIEWSAEMMEADAVIDVEETAHRALRLGRRVAVFRYPGAIHDVFLSRRGVREEACRDLAAWLRAYSA</sequence>
<keyword evidence="2" id="KW-0378">Hydrolase</keyword>
<dbReference type="Gene3D" id="3.40.50.1820">
    <property type="entry name" value="alpha/beta hydrolase"/>
    <property type="match status" value="1"/>
</dbReference>
<protein>
    <submittedName>
        <fullName evidence="2">Alpha-beta hydrolase superfamily lysophospholipase</fullName>
    </submittedName>
</protein>
<dbReference type="SUPFAM" id="SSF53474">
    <property type="entry name" value="alpha/beta-Hydrolases"/>
    <property type="match status" value="1"/>
</dbReference>
<evidence type="ECO:0000313" key="3">
    <source>
        <dbReference type="Proteomes" id="UP001262032"/>
    </source>
</evidence>
<dbReference type="AlphaFoldDB" id="A0AAW8NBS0"/>
<dbReference type="Pfam" id="PF12146">
    <property type="entry name" value="Hydrolase_4"/>
    <property type="match status" value="1"/>
</dbReference>
<evidence type="ECO:0000259" key="1">
    <source>
        <dbReference type="Pfam" id="PF12146"/>
    </source>
</evidence>
<reference evidence="2" key="1">
    <citation type="submission" date="2023-07" db="EMBL/GenBank/DDBJ databases">
        <title>Sorghum-associated microbial communities from plants grown in Nebraska, USA.</title>
        <authorList>
            <person name="Schachtman D."/>
        </authorList>
    </citation>
    <scope>NUCLEOTIDE SEQUENCE</scope>
    <source>
        <strain evidence="2">BE261</strain>
    </source>
</reference>
<accession>A0AAW8NBS0</accession>
<comment type="caution">
    <text evidence="2">The sequence shown here is derived from an EMBL/GenBank/DDBJ whole genome shotgun (WGS) entry which is preliminary data.</text>
</comment>